<comment type="function">
    <text evidence="1">The GINS complex plays an essential role in the initiation of DNA replication.</text>
</comment>
<proteinExistence type="inferred from homology"/>
<evidence type="ECO:0000256" key="1">
    <source>
        <dbReference type="RuleBase" id="RU367161"/>
    </source>
</evidence>
<reference evidence="3" key="1">
    <citation type="submission" date="2024-02" db="UniProtKB">
        <authorList>
            <consortium name="WormBaseParasite"/>
        </authorList>
    </citation>
    <scope>IDENTIFICATION</scope>
</reference>
<dbReference type="PANTHER" id="PTHR22768:SF0">
    <property type="entry name" value="DNA REPLICATION COMPLEX GINS PROTEIN PSF3"/>
    <property type="match status" value="1"/>
</dbReference>
<protein>
    <recommendedName>
        <fullName evidence="1">DNA replication complex GINS protein PSF3</fullName>
    </recommendedName>
</protein>
<dbReference type="PANTHER" id="PTHR22768">
    <property type="entry name" value="DNA REPLICATION COMPLEX GINS PROTEIN PSF3"/>
    <property type="match status" value="1"/>
</dbReference>
<accession>A0AAF3F0F2</accession>
<name>A0AAF3F0F2_9BILA</name>
<dbReference type="InterPro" id="IPR036224">
    <property type="entry name" value="GINS_bundle-like_dom_sf"/>
</dbReference>
<dbReference type="WBParaSite" id="MBELARI_LOCUS19378">
    <property type="protein sequence ID" value="MBELARI_LOCUS19378"/>
    <property type="gene ID" value="MBELARI_LOCUS19378"/>
</dbReference>
<keyword evidence="1" id="KW-0539">Nucleus</keyword>
<comment type="subunit">
    <text evidence="1">Component of the GINS complex.</text>
</comment>
<organism evidence="2 3">
    <name type="scientific">Mesorhabditis belari</name>
    <dbReference type="NCBI Taxonomy" id="2138241"/>
    <lineage>
        <taxon>Eukaryota</taxon>
        <taxon>Metazoa</taxon>
        <taxon>Ecdysozoa</taxon>
        <taxon>Nematoda</taxon>
        <taxon>Chromadorea</taxon>
        <taxon>Rhabditida</taxon>
        <taxon>Rhabditina</taxon>
        <taxon>Rhabditomorpha</taxon>
        <taxon>Rhabditoidea</taxon>
        <taxon>Rhabditidae</taxon>
        <taxon>Mesorhabditinae</taxon>
        <taxon>Mesorhabditis</taxon>
    </lineage>
</organism>
<sequence length="193" mass="21595">MTSSRQFSVESDYMSLDAILAAGSTVPMQLNENAPPGIFPLIGHAAPPSIGPRGIRVDIPLWLASSVKDGHYGMAMYPTGYNIKYQNVLQANADTMSLDQLHHYYYTFGQSLCRIISLDLASPLSKSLLSTWIQRCGIFFSRSLQGQTRIDGATKEELAVFMIGVKTKEDFDRWLRAEKRQGSNKRKLAPYNR</sequence>
<dbReference type="InterPro" id="IPR010492">
    <property type="entry name" value="GINS_Psf3"/>
</dbReference>
<dbReference type="Proteomes" id="UP000887575">
    <property type="component" value="Unassembled WGS sequence"/>
</dbReference>
<comment type="similarity">
    <text evidence="1">Belongs to the GINS3/PSF3 family.</text>
</comment>
<keyword evidence="1" id="KW-0235">DNA replication</keyword>
<evidence type="ECO:0000313" key="2">
    <source>
        <dbReference type="Proteomes" id="UP000887575"/>
    </source>
</evidence>
<comment type="subcellular location">
    <subcellularLocation>
        <location evidence="1">Nucleus</location>
    </subcellularLocation>
</comment>
<dbReference type="Gene3D" id="1.20.58.2050">
    <property type="match status" value="1"/>
</dbReference>
<keyword evidence="2" id="KW-1185">Reference proteome</keyword>
<dbReference type="SUPFAM" id="SSF158573">
    <property type="entry name" value="GINS helical bundle-like"/>
    <property type="match status" value="1"/>
</dbReference>
<dbReference type="InterPro" id="IPR038437">
    <property type="entry name" value="GINS_Psf3_sf"/>
</dbReference>
<evidence type="ECO:0000313" key="3">
    <source>
        <dbReference type="WBParaSite" id="MBELARI_LOCUS19378"/>
    </source>
</evidence>
<dbReference type="AlphaFoldDB" id="A0AAF3F0F2"/>
<dbReference type="GO" id="GO:0000811">
    <property type="term" value="C:GINS complex"/>
    <property type="evidence" value="ECO:0007669"/>
    <property type="project" value="UniProtKB-UniRule"/>
</dbReference>
<dbReference type="GO" id="GO:1902975">
    <property type="term" value="P:mitotic DNA replication initiation"/>
    <property type="evidence" value="ECO:0007669"/>
    <property type="project" value="TreeGrafter"/>
</dbReference>
<dbReference type="SUPFAM" id="SSF160059">
    <property type="entry name" value="PriA/YqbF domain"/>
    <property type="match status" value="1"/>
</dbReference>